<keyword evidence="1" id="KW-0732">Signal</keyword>
<accession>A0A8J5RHK6</accession>
<gene>
    <name evidence="2" type="ORF">GUJ93_ZPchr0009g2463</name>
</gene>
<reference evidence="2" key="1">
    <citation type="journal article" date="2021" name="bioRxiv">
        <title>Whole Genome Assembly and Annotation of Northern Wild Rice, Zizania palustris L., Supports a Whole Genome Duplication in the Zizania Genus.</title>
        <authorList>
            <person name="Haas M."/>
            <person name="Kono T."/>
            <person name="Macchietto M."/>
            <person name="Millas R."/>
            <person name="McGilp L."/>
            <person name="Shao M."/>
            <person name="Duquette J."/>
            <person name="Hirsch C.N."/>
            <person name="Kimball J."/>
        </authorList>
    </citation>
    <scope>NUCLEOTIDE SEQUENCE</scope>
    <source>
        <tissue evidence="2">Fresh leaf tissue</tissue>
    </source>
</reference>
<sequence>MGANRKLMTCSSFVAAAPLWVWCAALPLIVAVAAAAQTTAAVQPAATPPPAALPDGGVSASAVALSPAATSTSTSVASATTSKKIPLEGPPEEYLPVAEVASALPVPIPDKYPGAGAFAGGGLGGDQTYFGGPGFGGPGGFGGGPGGFGPGTYGYNGPLYFNSARRSSTSSGGWAAGSCAVAAVLLSLSAM</sequence>
<organism evidence="2 3">
    <name type="scientific">Zizania palustris</name>
    <name type="common">Northern wild rice</name>
    <dbReference type="NCBI Taxonomy" id="103762"/>
    <lineage>
        <taxon>Eukaryota</taxon>
        <taxon>Viridiplantae</taxon>
        <taxon>Streptophyta</taxon>
        <taxon>Embryophyta</taxon>
        <taxon>Tracheophyta</taxon>
        <taxon>Spermatophyta</taxon>
        <taxon>Magnoliopsida</taxon>
        <taxon>Liliopsida</taxon>
        <taxon>Poales</taxon>
        <taxon>Poaceae</taxon>
        <taxon>BOP clade</taxon>
        <taxon>Oryzoideae</taxon>
        <taxon>Oryzeae</taxon>
        <taxon>Zizaniinae</taxon>
        <taxon>Zizania</taxon>
    </lineage>
</organism>
<reference evidence="2" key="2">
    <citation type="submission" date="2021-02" db="EMBL/GenBank/DDBJ databases">
        <authorList>
            <person name="Kimball J.A."/>
            <person name="Haas M.W."/>
            <person name="Macchietto M."/>
            <person name="Kono T."/>
            <person name="Duquette J."/>
            <person name="Shao M."/>
        </authorList>
    </citation>
    <scope>NUCLEOTIDE SEQUENCE</scope>
    <source>
        <tissue evidence="2">Fresh leaf tissue</tissue>
    </source>
</reference>
<dbReference type="Proteomes" id="UP000729402">
    <property type="component" value="Unassembled WGS sequence"/>
</dbReference>
<keyword evidence="3" id="KW-1185">Reference proteome</keyword>
<comment type="caution">
    <text evidence="2">The sequence shown here is derived from an EMBL/GenBank/DDBJ whole genome shotgun (WGS) entry which is preliminary data.</text>
</comment>
<dbReference type="OrthoDB" id="696698at2759"/>
<feature type="signal peptide" evidence="1">
    <location>
        <begin position="1"/>
        <end position="35"/>
    </location>
</feature>
<dbReference type="EMBL" id="JAAALK010000289">
    <property type="protein sequence ID" value="KAG8049348.1"/>
    <property type="molecule type" value="Genomic_DNA"/>
</dbReference>
<proteinExistence type="predicted"/>
<evidence type="ECO:0000256" key="1">
    <source>
        <dbReference type="SAM" id="SignalP"/>
    </source>
</evidence>
<protein>
    <submittedName>
        <fullName evidence="2">Uncharacterized protein</fullName>
    </submittedName>
</protein>
<feature type="chain" id="PRO_5035273084" evidence="1">
    <location>
        <begin position="36"/>
        <end position="191"/>
    </location>
</feature>
<name>A0A8J5RHK6_ZIZPA</name>
<evidence type="ECO:0000313" key="2">
    <source>
        <dbReference type="EMBL" id="KAG8049348.1"/>
    </source>
</evidence>
<dbReference type="AlphaFoldDB" id="A0A8J5RHK6"/>
<evidence type="ECO:0000313" key="3">
    <source>
        <dbReference type="Proteomes" id="UP000729402"/>
    </source>
</evidence>